<dbReference type="PANTHER" id="PTHR10110:SF195">
    <property type="entry name" value="NA(+)_H(+) ANTIPORTER NHAS2"/>
    <property type="match status" value="1"/>
</dbReference>
<evidence type="ECO:0000256" key="5">
    <source>
        <dbReference type="ARBA" id="ARBA00022475"/>
    </source>
</evidence>
<keyword evidence="10 13" id="KW-0472">Membrane</keyword>
<comment type="subcellular location">
    <subcellularLocation>
        <location evidence="1">Cell membrane</location>
        <topology evidence="1">Multi-pass membrane protein</topology>
    </subcellularLocation>
</comment>
<comment type="caution">
    <text evidence="15">The sequence shown here is derived from an EMBL/GenBank/DDBJ whole genome shotgun (WGS) entry which is preliminary data.</text>
</comment>
<protein>
    <submittedName>
        <fullName evidence="15">Cation:proton antiporter</fullName>
    </submittedName>
</protein>
<evidence type="ECO:0000313" key="16">
    <source>
        <dbReference type="Proteomes" id="UP001310386"/>
    </source>
</evidence>
<evidence type="ECO:0000256" key="12">
    <source>
        <dbReference type="SAM" id="Coils"/>
    </source>
</evidence>
<evidence type="ECO:0000256" key="4">
    <source>
        <dbReference type="ARBA" id="ARBA00022449"/>
    </source>
</evidence>
<evidence type="ECO:0000256" key="8">
    <source>
        <dbReference type="ARBA" id="ARBA00023053"/>
    </source>
</evidence>
<organism evidence="15 16">
    <name type="scientific">Ferviditalea candida</name>
    <dbReference type="NCBI Taxonomy" id="3108399"/>
    <lineage>
        <taxon>Bacteria</taxon>
        <taxon>Bacillati</taxon>
        <taxon>Bacillota</taxon>
        <taxon>Bacilli</taxon>
        <taxon>Bacillales</taxon>
        <taxon>Paenibacillaceae</taxon>
        <taxon>Ferviditalea</taxon>
    </lineage>
</organism>
<keyword evidence="8" id="KW-0915">Sodium</keyword>
<evidence type="ECO:0000256" key="6">
    <source>
        <dbReference type="ARBA" id="ARBA00022692"/>
    </source>
</evidence>
<feature type="transmembrane region" description="Helical" evidence="13">
    <location>
        <begin position="202"/>
        <end position="224"/>
    </location>
</feature>
<dbReference type="EMBL" id="JAYJLD010000012">
    <property type="protein sequence ID" value="MEB3102014.1"/>
    <property type="molecule type" value="Genomic_DNA"/>
</dbReference>
<evidence type="ECO:0000256" key="3">
    <source>
        <dbReference type="ARBA" id="ARBA00022448"/>
    </source>
</evidence>
<keyword evidence="4" id="KW-0050">Antiport</keyword>
<keyword evidence="7 13" id="KW-1133">Transmembrane helix</keyword>
<feature type="transmembrane region" description="Helical" evidence="13">
    <location>
        <begin position="6"/>
        <end position="26"/>
    </location>
</feature>
<keyword evidence="16" id="KW-1185">Reference proteome</keyword>
<comment type="similarity">
    <text evidence="2">Belongs to the monovalent cation:proton antiporter 1 (CPA1) transporter (TC 2.A.36) family.</text>
</comment>
<feature type="transmembrane region" description="Helical" evidence="13">
    <location>
        <begin position="375"/>
        <end position="394"/>
    </location>
</feature>
<sequence>MAHSMEQTFILILVLLAIAAGITAIAKKINIPYPIALVVVGAILGMVNFPALENLKDLVVGDEVFRFIIISIFLPTLLGEATLKLPFGHLLENRKPILTLALAGTLISYAVVGFLALYLLHMSPPVAFVFAALMAATDPVSVLSIFKSMGVPPRLAVIMEGESLINDGVAVVLFKISSVSLSAYLAAGALGAGEGLLEFAKASLGGLLIGAGLAYLFSQIVRFYDDYPLEIIMSMVLFYSAFFAAEAVDVSGVIAVVAAGLIFGNYGARIGMSPTTKLSIRTFWDVAALIANSLVFLMVGLEIARMDLGGKWGMIIAAIIFVLAARSISVYASLSFLRNIPLKWMHVFNWGGLRGSLSIALALSLPPAFQGREEVLLLSFGVVLFSLVVQGLTVKPLVKTLGLSKAGEGREDYQRTLSEIQRYLSGQQSLEDMRRQATVSPFIYDKINAEYRSKLEEAYRKLEELYSEHPRLQEEQMKHARKNTRYAEHEAVNRLAKHEIISDSIAEEQRKTIVDLIEKDSGNE</sequence>
<feature type="transmembrane region" description="Helical" evidence="13">
    <location>
        <begin position="167"/>
        <end position="190"/>
    </location>
</feature>
<dbReference type="PANTHER" id="PTHR10110">
    <property type="entry name" value="SODIUM/HYDROGEN EXCHANGER"/>
    <property type="match status" value="1"/>
</dbReference>
<feature type="coiled-coil region" evidence="12">
    <location>
        <begin position="448"/>
        <end position="475"/>
    </location>
</feature>
<dbReference type="Proteomes" id="UP001310386">
    <property type="component" value="Unassembled WGS sequence"/>
</dbReference>
<dbReference type="Pfam" id="PF00999">
    <property type="entry name" value="Na_H_Exchanger"/>
    <property type="match status" value="1"/>
</dbReference>
<feature type="transmembrane region" description="Helical" evidence="13">
    <location>
        <begin position="126"/>
        <end position="146"/>
    </location>
</feature>
<keyword evidence="9" id="KW-0406">Ion transport</keyword>
<evidence type="ECO:0000256" key="9">
    <source>
        <dbReference type="ARBA" id="ARBA00023065"/>
    </source>
</evidence>
<dbReference type="InterPro" id="IPR018422">
    <property type="entry name" value="Cation/H_exchanger_CPA1"/>
</dbReference>
<evidence type="ECO:0000256" key="10">
    <source>
        <dbReference type="ARBA" id="ARBA00023136"/>
    </source>
</evidence>
<feature type="transmembrane region" description="Helical" evidence="13">
    <location>
        <begin position="236"/>
        <end position="263"/>
    </location>
</feature>
<keyword evidence="5" id="KW-1003">Cell membrane</keyword>
<feature type="transmembrane region" description="Helical" evidence="13">
    <location>
        <begin position="97"/>
        <end position="120"/>
    </location>
</feature>
<keyword evidence="12" id="KW-0175">Coiled coil</keyword>
<dbReference type="RefSeq" id="WP_371754132.1">
    <property type="nucleotide sequence ID" value="NZ_JAYJLD010000012.1"/>
</dbReference>
<reference evidence="15" key="1">
    <citation type="submission" date="2023-12" db="EMBL/GenBank/DDBJ databases">
        <title>Fervidustalea candida gen. nov., sp. nov., a novel member of the family Paenibacillaceae isolated from a geothermal area.</title>
        <authorList>
            <person name="Li W.-J."/>
            <person name="Jiao J.-Y."/>
            <person name="Chen Y."/>
        </authorList>
    </citation>
    <scope>NUCLEOTIDE SEQUENCE</scope>
    <source>
        <strain evidence="15">SYSU GA230002</strain>
    </source>
</reference>
<evidence type="ECO:0000256" key="2">
    <source>
        <dbReference type="ARBA" id="ARBA00007367"/>
    </source>
</evidence>
<evidence type="ECO:0000259" key="14">
    <source>
        <dbReference type="Pfam" id="PF00999"/>
    </source>
</evidence>
<feature type="transmembrane region" description="Helical" evidence="13">
    <location>
        <begin position="283"/>
        <end position="301"/>
    </location>
</feature>
<evidence type="ECO:0000256" key="7">
    <source>
        <dbReference type="ARBA" id="ARBA00022989"/>
    </source>
</evidence>
<feature type="domain" description="Cation/H+ exchanger transmembrane" evidence="14">
    <location>
        <begin position="16"/>
        <end position="399"/>
    </location>
</feature>
<keyword evidence="6 13" id="KW-0812">Transmembrane</keyword>
<accession>A0ABU5ZHR0</accession>
<feature type="transmembrane region" description="Helical" evidence="13">
    <location>
        <begin position="64"/>
        <end position="85"/>
    </location>
</feature>
<name>A0ABU5ZHR0_9BACL</name>
<keyword evidence="3" id="KW-0813">Transport</keyword>
<gene>
    <name evidence="15" type="ORF">VF724_10095</name>
</gene>
<feature type="transmembrane region" description="Helical" evidence="13">
    <location>
        <begin position="33"/>
        <end position="52"/>
    </location>
</feature>
<proteinExistence type="inferred from homology"/>
<keyword evidence="11" id="KW-0739">Sodium transport</keyword>
<evidence type="ECO:0000256" key="1">
    <source>
        <dbReference type="ARBA" id="ARBA00004651"/>
    </source>
</evidence>
<evidence type="ECO:0000256" key="13">
    <source>
        <dbReference type="SAM" id="Phobius"/>
    </source>
</evidence>
<dbReference type="InterPro" id="IPR006153">
    <property type="entry name" value="Cation/H_exchanger_TM"/>
</dbReference>
<dbReference type="Gene3D" id="6.10.140.1330">
    <property type="match status" value="1"/>
</dbReference>
<evidence type="ECO:0000313" key="15">
    <source>
        <dbReference type="EMBL" id="MEB3102014.1"/>
    </source>
</evidence>
<evidence type="ECO:0000256" key="11">
    <source>
        <dbReference type="ARBA" id="ARBA00023201"/>
    </source>
</evidence>
<feature type="transmembrane region" description="Helical" evidence="13">
    <location>
        <begin position="313"/>
        <end position="332"/>
    </location>
</feature>